<dbReference type="EMBL" id="HACG01016797">
    <property type="protein sequence ID" value="CEK63662.1"/>
    <property type="molecule type" value="Transcribed_RNA"/>
</dbReference>
<dbReference type="AlphaFoldDB" id="A0A0B6Z5K8"/>
<accession>A0A0B6Z5K8</accession>
<feature type="compositionally biased region" description="Polar residues" evidence="1">
    <location>
        <begin position="34"/>
        <end position="46"/>
    </location>
</feature>
<feature type="non-terminal residue" evidence="2">
    <location>
        <position position="1"/>
    </location>
</feature>
<evidence type="ECO:0000256" key="1">
    <source>
        <dbReference type="SAM" id="MobiDB-lite"/>
    </source>
</evidence>
<evidence type="ECO:0000313" key="2">
    <source>
        <dbReference type="EMBL" id="CEK63662.1"/>
    </source>
</evidence>
<gene>
    <name evidence="2" type="primary">ORF49062</name>
</gene>
<feature type="region of interest" description="Disordered" evidence="1">
    <location>
        <begin position="30"/>
        <end position="59"/>
    </location>
</feature>
<protein>
    <submittedName>
        <fullName evidence="2">Uncharacterized protein</fullName>
    </submittedName>
</protein>
<sequence length="247" mass="27405">TTNANTLYEFGELGVDEIFETKNMIKRSPVKSDTLFQNPENQQTSGGARPKTFSAHKNGTDSLHNQWSDYIDKKSHQTSFQHESVFSQNSKDVYSSFDSDIGELDWSNNVALGEGSWLPKGGHMSRDSNQSHQNSLNEVAQILDANDSLSKSIIEAVKYSTATQLIDFGTTSPKTPRSLKNRLGEEANSAFTGLFNSDWLNFNSSDTLDKSLETHENDKDQQKSQTFNFASSVVSDRLIVANSSLTS</sequence>
<name>A0A0B6Z5K8_9EUPU</name>
<proteinExistence type="predicted"/>
<reference evidence="2" key="1">
    <citation type="submission" date="2014-12" db="EMBL/GenBank/DDBJ databases">
        <title>Insight into the proteome of Arion vulgaris.</title>
        <authorList>
            <person name="Aradska J."/>
            <person name="Bulat T."/>
            <person name="Smidak R."/>
            <person name="Sarate P."/>
            <person name="Gangsoo J."/>
            <person name="Sialana F."/>
            <person name="Bilban M."/>
            <person name="Lubec G."/>
        </authorList>
    </citation>
    <scope>NUCLEOTIDE SEQUENCE</scope>
    <source>
        <tissue evidence="2">Skin</tissue>
    </source>
</reference>
<organism evidence="2">
    <name type="scientific">Arion vulgaris</name>
    <dbReference type="NCBI Taxonomy" id="1028688"/>
    <lineage>
        <taxon>Eukaryota</taxon>
        <taxon>Metazoa</taxon>
        <taxon>Spiralia</taxon>
        <taxon>Lophotrochozoa</taxon>
        <taxon>Mollusca</taxon>
        <taxon>Gastropoda</taxon>
        <taxon>Heterobranchia</taxon>
        <taxon>Euthyneura</taxon>
        <taxon>Panpulmonata</taxon>
        <taxon>Eupulmonata</taxon>
        <taxon>Stylommatophora</taxon>
        <taxon>Helicina</taxon>
        <taxon>Arionoidea</taxon>
        <taxon>Arionidae</taxon>
        <taxon>Arion</taxon>
    </lineage>
</organism>
<feature type="non-terminal residue" evidence="2">
    <location>
        <position position="247"/>
    </location>
</feature>